<reference evidence="2 3" key="1">
    <citation type="submission" date="2016-10" db="EMBL/GenBank/DDBJ databases">
        <authorList>
            <person name="de Groot N.N."/>
        </authorList>
    </citation>
    <scope>NUCLEOTIDE SEQUENCE [LARGE SCALE GENOMIC DNA]</scope>
    <source>
        <strain evidence="2 3">HL3</strain>
    </source>
</reference>
<sequence>MNPMERPPVFTSQRPSVVQRSGSTPVAYNEIGIERGIRKVDRLKAGEPDSKTVHRSVKQLHADLPAEIEAAQEHTQEVLAEAREQADVARTEAADAEAERERARERADEAQAELQALEEKIAKNERLESRAREQAEKAEAEGGERAARARKKERTYQKRAEKARARYDEIMAEPPLPEPRREKIVTQDRGAFRQPETKLVRVYPARQIEQYTAHTDMLRKKTEDNNRALRKRLKTLEDATNKWPHAGPDTEVSWSAEKALTARQEHRYGVICSTQDNEIAVPPQNATPKQVAAAIYRHGKEQGWPSLVLDADTNVQREVLRVAKEDGRLEWVQGVRAEIRKDFDPIPATTGEPAVANTQRPIQHEDLEPPTAPTSP</sequence>
<evidence type="ECO:0000313" key="2">
    <source>
        <dbReference type="EMBL" id="SFD21766.1"/>
    </source>
</evidence>
<name>A0A1I1QI52_9GAMM</name>
<gene>
    <name evidence="2" type="ORF">SAMN05660831_01108</name>
</gene>
<feature type="compositionally biased region" description="Basic and acidic residues" evidence="1">
    <location>
        <begin position="117"/>
        <end position="147"/>
    </location>
</feature>
<dbReference type="STRING" id="1123397.SAMN05660831_01108"/>
<feature type="region of interest" description="Disordered" evidence="1">
    <location>
        <begin position="343"/>
        <end position="376"/>
    </location>
</feature>
<dbReference type="EMBL" id="FOMJ01000003">
    <property type="protein sequence ID" value="SFD21766.1"/>
    <property type="molecule type" value="Genomic_DNA"/>
</dbReference>
<feature type="compositionally biased region" description="Basic and acidic residues" evidence="1">
    <location>
        <begin position="154"/>
        <end position="169"/>
    </location>
</feature>
<proteinExistence type="predicted"/>
<keyword evidence="3" id="KW-1185">Reference proteome</keyword>
<evidence type="ECO:0000313" key="3">
    <source>
        <dbReference type="Proteomes" id="UP000198611"/>
    </source>
</evidence>
<evidence type="ECO:0000256" key="1">
    <source>
        <dbReference type="SAM" id="MobiDB-lite"/>
    </source>
</evidence>
<dbReference type="AlphaFoldDB" id="A0A1I1QI52"/>
<dbReference type="Proteomes" id="UP000198611">
    <property type="component" value="Unassembled WGS sequence"/>
</dbReference>
<feature type="region of interest" description="Disordered" evidence="1">
    <location>
        <begin position="82"/>
        <end position="198"/>
    </location>
</feature>
<feature type="region of interest" description="Disordered" evidence="1">
    <location>
        <begin position="1"/>
        <end position="23"/>
    </location>
</feature>
<feature type="compositionally biased region" description="Basic and acidic residues" evidence="1">
    <location>
        <begin position="82"/>
        <end position="109"/>
    </location>
</feature>
<feature type="compositionally biased region" description="Polar residues" evidence="1">
    <location>
        <begin position="10"/>
        <end position="23"/>
    </location>
</feature>
<accession>A0A1I1QI52</accession>
<organism evidence="2 3">
    <name type="scientific">Thiohalospira halophila DSM 15071</name>
    <dbReference type="NCBI Taxonomy" id="1123397"/>
    <lineage>
        <taxon>Bacteria</taxon>
        <taxon>Pseudomonadati</taxon>
        <taxon>Pseudomonadota</taxon>
        <taxon>Gammaproteobacteria</taxon>
        <taxon>Thiohalospirales</taxon>
        <taxon>Thiohalospiraceae</taxon>
        <taxon>Thiohalospira</taxon>
    </lineage>
</organism>
<protein>
    <submittedName>
        <fullName evidence="2">Uncharacterized protein</fullName>
    </submittedName>
</protein>